<dbReference type="Proteomes" id="UP000501690">
    <property type="component" value="Linkage Group LG3"/>
</dbReference>
<proteinExistence type="predicted"/>
<evidence type="ECO:0000313" key="1">
    <source>
        <dbReference type="EMBL" id="QCD86755.1"/>
    </source>
</evidence>
<gene>
    <name evidence="1" type="ORF">DEO72_LG3g1281</name>
</gene>
<name>A0A4D6LEK3_VIGUN</name>
<evidence type="ECO:0000313" key="2">
    <source>
        <dbReference type="Proteomes" id="UP000501690"/>
    </source>
</evidence>
<organism evidence="1 2">
    <name type="scientific">Vigna unguiculata</name>
    <name type="common">Cowpea</name>
    <dbReference type="NCBI Taxonomy" id="3917"/>
    <lineage>
        <taxon>Eukaryota</taxon>
        <taxon>Viridiplantae</taxon>
        <taxon>Streptophyta</taxon>
        <taxon>Embryophyta</taxon>
        <taxon>Tracheophyta</taxon>
        <taxon>Spermatophyta</taxon>
        <taxon>Magnoliopsida</taxon>
        <taxon>eudicotyledons</taxon>
        <taxon>Gunneridae</taxon>
        <taxon>Pentapetalae</taxon>
        <taxon>rosids</taxon>
        <taxon>fabids</taxon>
        <taxon>Fabales</taxon>
        <taxon>Fabaceae</taxon>
        <taxon>Papilionoideae</taxon>
        <taxon>50 kb inversion clade</taxon>
        <taxon>NPAAA clade</taxon>
        <taxon>indigoferoid/millettioid clade</taxon>
        <taxon>Phaseoleae</taxon>
        <taxon>Vigna</taxon>
    </lineage>
</organism>
<keyword evidence="2" id="KW-1185">Reference proteome</keyword>
<reference evidence="1 2" key="1">
    <citation type="submission" date="2019-04" db="EMBL/GenBank/DDBJ databases">
        <title>An improved genome assembly and genetic linkage map for asparagus bean, Vigna unguiculata ssp. sesquipedialis.</title>
        <authorList>
            <person name="Xia Q."/>
            <person name="Zhang R."/>
            <person name="Dong Y."/>
        </authorList>
    </citation>
    <scope>NUCLEOTIDE SEQUENCE [LARGE SCALE GENOMIC DNA]</scope>
    <source>
        <tissue evidence="1">Leaf</tissue>
    </source>
</reference>
<sequence>MLALLRLYASPDPLATSSALMHRVHDHHQTQADKEGNLTKLSIHTTACTLAPATFANWSHNSRVPRVHPPSRATTQEMPFLAITQEIRSEPQLKEHQQADLRDIIKAL</sequence>
<dbReference type="AlphaFoldDB" id="A0A4D6LEK3"/>
<protein>
    <submittedName>
        <fullName evidence="1">Uncharacterized protein</fullName>
    </submittedName>
</protein>
<dbReference type="EMBL" id="CP039347">
    <property type="protein sequence ID" value="QCD86755.1"/>
    <property type="molecule type" value="Genomic_DNA"/>
</dbReference>
<accession>A0A4D6LEK3</accession>